<dbReference type="EMBL" id="QKYT01000255">
    <property type="protein sequence ID" value="RIA88617.1"/>
    <property type="molecule type" value="Genomic_DNA"/>
</dbReference>
<keyword evidence="1" id="KW-1133">Transmembrane helix</keyword>
<evidence type="ECO:0000313" key="2">
    <source>
        <dbReference type="EMBL" id="RIA88617.1"/>
    </source>
</evidence>
<dbReference type="OrthoDB" id="2405034at2759"/>
<organism evidence="2 3">
    <name type="scientific">Glomus cerebriforme</name>
    <dbReference type="NCBI Taxonomy" id="658196"/>
    <lineage>
        <taxon>Eukaryota</taxon>
        <taxon>Fungi</taxon>
        <taxon>Fungi incertae sedis</taxon>
        <taxon>Mucoromycota</taxon>
        <taxon>Glomeromycotina</taxon>
        <taxon>Glomeromycetes</taxon>
        <taxon>Glomerales</taxon>
        <taxon>Glomeraceae</taxon>
        <taxon>Glomus</taxon>
    </lineage>
</organism>
<keyword evidence="1" id="KW-0812">Transmembrane</keyword>
<feature type="transmembrane region" description="Helical" evidence="1">
    <location>
        <begin position="166"/>
        <end position="189"/>
    </location>
</feature>
<dbReference type="AlphaFoldDB" id="A0A397SXS3"/>
<accession>A0A397SXS3</accession>
<feature type="transmembrane region" description="Helical" evidence="1">
    <location>
        <begin position="42"/>
        <end position="62"/>
    </location>
</feature>
<protein>
    <recommendedName>
        <fullName evidence="4">G-protein coupled receptors family 1 profile domain-containing protein</fullName>
    </recommendedName>
</protein>
<proteinExistence type="predicted"/>
<keyword evidence="3" id="KW-1185">Reference proteome</keyword>
<name>A0A397SXS3_9GLOM</name>
<comment type="caution">
    <text evidence="2">The sequence shown here is derived from an EMBL/GenBank/DDBJ whole genome shotgun (WGS) entry which is preliminary data.</text>
</comment>
<feature type="transmembrane region" description="Helical" evidence="1">
    <location>
        <begin position="6"/>
        <end position="30"/>
    </location>
</feature>
<keyword evidence="1" id="KW-0472">Membrane</keyword>
<reference evidence="2 3" key="1">
    <citation type="submission" date="2018-06" db="EMBL/GenBank/DDBJ databases">
        <title>Comparative genomics reveals the genomic features of Rhizophagus irregularis, R. cerebriforme, R. diaphanum and Gigaspora rosea, and their symbiotic lifestyle signature.</title>
        <authorList>
            <person name="Morin E."/>
            <person name="San Clemente H."/>
            <person name="Chen E.C.H."/>
            <person name="De La Providencia I."/>
            <person name="Hainaut M."/>
            <person name="Kuo A."/>
            <person name="Kohler A."/>
            <person name="Murat C."/>
            <person name="Tang N."/>
            <person name="Roy S."/>
            <person name="Loubradou J."/>
            <person name="Henrissat B."/>
            <person name="Grigoriev I.V."/>
            <person name="Corradi N."/>
            <person name="Roux C."/>
            <person name="Martin F.M."/>
        </authorList>
    </citation>
    <scope>NUCLEOTIDE SEQUENCE [LARGE SCALE GENOMIC DNA]</scope>
    <source>
        <strain evidence="2 3">DAOM 227022</strain>
    </source>
</reference>
<feature type="transmembrane region" description="Helical" evidence="1">
    <location>
        <begin position="117"/>
        <end position="134"/>
    </location>
</feature>
<gene>
    <name evidence="2" type="ORF">C1645_774536</name>
</gene>
<evidence type="ECO:0000256" key="1">
    <source>
        <dbReference type="SAM" id="Phobius"/>
    </source>
</evidence>
<feature type="transmembrane region" description="Helical" evidence="1">
    <location>
        <begin position="239"/>
        <end position="262"/>
    </location>
</feature>
<sequence>MSKYSPVIIFYIILQSISLLLLSILIFLLLRSKPHFAKWTLFQLFISAFGNGFAALPPIIMYGDDLINRAFETPICIIANKIANNSLYPLESFSLVIAFYLWHVLVTHRLDIEKKCFWYISGVIWIYSIVFNIFEMLKSSKQEHWGVNVSILNCKSNQLSVGFYGYIIPSCLITVLTLLITCHSSIMLYKRWKVFKCNMNRTTAIRLGHAVRLHTCCVMIIVMLSLTLIPRIVDNNKSINSPIITSTSFIAASVGTVIFLIFGTNTKAAIFLPFCYYVPPDSPRIQEPACNV</sequence>
<dbReference type="Proteomes" id="UP000265703">
    <property type="component" value="Unassembled WGS sequence"/>
</dbReference>
<evidence type="ECO:0008006" key="4">
    <source>
        <dbReference type="Google" id="ProtNLM"/>
    </source>
</evidence>
<evidence type="ECO:0000313" key="3">
    <source>
        <dbReference type="Proteomes" id="UP000265703"/>
    </source>
</evidence>
<feature type="transmembrane region" description="Helical" evidence="1">
    <location>
        <begin position="210"/>
        <end position="233"/>
    </location>
</feature>